<gene>
    <name evidence="1" type="ORF">SAMN05421677_11767</name>
</gene>
<evidence type="ECO:0000313" key="1">
    <source>
        <dbReference type="EMBL" id="SDP38106.1"/>
    </source>
</evidence>
<protein>
    <submittedName>
        <fullName evidence="1">Uncharacterized protein</fullName>
    </submittedName>
</protein>
<accession>A0A1H0SAB6</accession>
<proteinExistence type="predicted"/>
<evidence type="ECO:0000313" key="2">
    <source>
        <dbReference type="Proteomes" id="UP000198860"/>
    </source>
</evidence>
<reference evidence="2" key="1">
    <citation type="submission" date="2016-10" db="EMBL/GenBank/DDBJ databases">
        <authorList>
            <person name="Varghese N."/>
            <person name="Submissions S."/>
        </authorList>
    </citation>
    <scope>NUCLEOTIDE SEQUENCE [LARGE SCALE GENOMIC DNA]</scope>
    <source>
        <strain evidence="2">CGMCC 1.3703</strain>
    </source>
</reference>
<dbReference type="AlphaFoldDB" id="A0A1H0SAB6"/>
<dbReference type="RefSeq" id="WP_089653885.1">
    <property type="nucleotide sequence ID" value="NZ_FNIZ01000017.1"/>
</dbReference>
<dbReference type="EMBL" id="FNIZ01000017">
    <property type="protein sequence ID" value="SDP38106.1"/>
    <property type="molecule type" value="Genomic_DNA"/>
</dbReference>
<name>A0A1H0SAB6_HALAD</name>
<sequence>MELVSHLNVKYSFSKRPQYYSPDLNVERGISILVLILRICCRSNRSSYQRIQVLNWVVKNKSSREEFINFLKSPSILNTVIIRHEPWLNRTIDIAIGEGIVEVSNGKNIALTELGVNFATEIINSKLFIPEREFLMKVKKTATEKKLEELIKLVSDL</sequence>
<keyword evidence="2" id="KW-1185">Reference proteome</keyword>
<dbReference type="Proteomes" id="UP000198860">
    <property type="component" value="Unassembled WGS sequence"/>
</dbReference>
<dbReference type="OrthoDB" id="2989760at2"/>
<organism evidence="1 2">
    <name type="scientific">Halobacillus aidingensis</name>
    <dbReference type="NCBI Taxonomy" id="240303"/>
    <lineage>
        <taxon>Bacteria</taxon>
        <taxon>Bacillati</taxon>
        <taxon>Bacillota</taxon>
        <taxon>Bacilli</taxon>
        <taxon>Bacillales</taxon>
        <taxon>Bacillaceae</taxon>
        <taxon>Halobacillus</taxon>
    </lineage>
</organism>
<dbReference type="STRING" id="240303.SAMN05421677_11767"/>